<name>A0A0K2UCK1_LEPSM</name>
<dbReference type="OrthoDB" id="340346at2759"/>
<sequence>FFGPFVYSSSKCCCSVLSAHCCISVNSNNLGIEEECQYINNNSLNEIKMAESFFNEPDTQESPPNEDNKDICHYSNENEDPDQDYEGKQIFHSPAAMVIDLRESFKSGLLNG</sequence>
<evidence type="ECO:0000313" key="2">
    <source>
        <dbReference type="EMBL" id="CDW35687.1"/>
    </source>
</evidence>
<evidence type="ECO:0000256" key="1">
    <source>
        <dbReference type="SAM" id="MobiDB-lite"/>
    </source>
</evidence>
<reference evidence="2" key="1">
    <citation type="submission" date="2014-05" db="EMBL/GenBank/DDBJ databases">
        <authorList>
            <person name="Chronopoulou M."/>
        </authorList>
    </citation>
    <scope>NUCLEOTIDE SEQUENCE</scope>
    <source>
        <tissue evidence="2">Whole organism</tissue>
    </source>
</reference>
<feature type="region of interest" description="Disordered" evidence="1">
    <location>
        <begin position="54"/>
        <end position="87"/>
    </location>
</feature>
<dbReference type="EMBL" id="HACA01018326">
    <property type="protein sequence ID" value="CDW35687.1"/>
    <property type="molecule type" value="Transcribed_RNA"/>
</dbReference>
<organism evidence="2">
    <name type="scientific">Lepeophtheirus salmonis</name>
    <name type="common">Salmon louse</name>
    <name type="synonym">Caligus salmonis</name>
    <dbReference type="NCBI Taxonomy" id="72036"/>
    <lineage>
        <taxon>Eukaryota</taxon>
        <taxon>Metazoa</taxon>
        <taxon>Ecdysozoa</taxon>
        <taxon>Arthropoda</taxon>
        <taxon>Crustacea</taxon>
        <taxon>Multicrustacea</taxon>
        <taxon>Hexanauplia</taxon>
        <taxon>Copepoda</taxon>
        <taxon>Siphonostomatoida</taxon>
        <taxon>Caligidae</taxon>
        <taxon>Lepeophtheirus</taxon>
    </lineage>
</organism>
<protein>
    <submittedName>
        <fullName evidence="2">Uncharacterized protein</fullName>
    </submittedName>
</protein>
<proteinExistence type="predicted"/>
<accession>A0A0K2UCK1</accession>
<dbReference type="AlphaFoldDB" id="A0A0K2UCK1"/>
<feature type="non-terminal residue" evidence="2">
    <location>
        <position position="1"/>
    </location>
</feature>